<evidence type="ECO:0000256" key="3">
    <source>
        <dbReference type="PROSITE-ProRule" id="PRU00089"/>
    </source>
</evidence>
<evidence type="ECO:0000313" key="6">
    <source>
        <dbReference type="EMBL" id="KAI8583033.1"/>
    </source>
</evidence>
<dbReference type="GO" id="GO:0000978">
    <property type="term" value="F:RNA polymerase II cis-regulatory region sequence-specific DNA binding"/>
    <property type="evidence" value="ECO:0007669"/>
    <property type="project" value="TreeGrafter"/>
</dbReference>
<feature type="DNA-binding region" description="Fork-head" evidence="3">
    <location>
        <begin position="125"/>
        <end position="227"/>
    </location>
</feature>
<dbReference type="Proteomes" id="UP001206595">
    <property type="component" value="Unassembled WGS sequence"/>
</dbReference>
<dbReference type="PRINTS" id="PR00053">
    <property type="entry name" value="FORKHEAD"/>
</dbReference>
<organism evidence="6 7">
    <name type="scientific">Umbelopsis ramanniana AG</name>
    <dbReference type="NCBI Taxonomy" id="1314678"/>
    <lineage>
        <taxon>Eukaryota</taxon>
        <taxon>Fungi</taxon>
        <taxon>Fungi incertae sedis</taxon>
        <taxon>Mucoromycota</taxon>
        <taxon>Mucoromycotina</taxon>
        <taxon>Umbelopsidomycetes</taxon>
        <taxon>Umbelopsidales</taxon>
        <taxon>Umbelopsidaceae</taxon>
        <taxon>Umbelopsis</taxon>
    </lineage>
</organism>
<comment type="caution">
    <text evidence="6">The sequence shown here is derived from an EMBL/GenBank/DDBJ whole genome shotgun (WGS) entry which is preliminary data.</text>
</comment>
<evidence type="ECO:0000256" key="4">
    <source>
        <dbReference type="SAM" id="MobiDB-lite"/>
    </source>
</evidence>
<dbReference type="InterPro" id="IPR036388">
    <property type="entry name" value="WH-like_DNA-bd_sf"/>
</dbReference>
<gene>
    <name evidence="6" type="ORF">K450DRAFT_223897</name>
</gene>
<dbReference type="CDD" id="cd00059">
    <property type="entry name" value="FH_FOX"/>
    <property type="match status" value="1"/>
</dbReference>
<evidence type="ECO:0000259" key="5">
    <source>
        <dbReference type="PROSITE" id="PS50039"/>
    </source>
</evidence>
<dbReference type="InterPro" id="IPR030456">
    <property type="entry name" value="TF_fork_head_CS_2"/>
</dbReference>
<dbReference type="Pfam" id="PF00250">
    <property type="entry name" value="Forkhead"/>
    <property type="match status" value="1"/>
</dbReference>
<dbReference type="InterPro" id="IPR018122">
    <property type="entry name" value="TF_fork_head_CS_1"/>
</dbReference>
<dbReference type="RefSeq" id="XP_051448037.1">
    <property type="nucleotide sequence ID" value="XM_051586126.1"/>
</dbReference>
<dbReference type="SMART" id="SM00339">
    <property type="entry name" value="FH"/>
    <property type="match status" value="1"/>
</dbReference>
<dbReference type="FunFam" id="1.10.10.10:FF:000135">
    <property type="entry name" value="forkhead box protein G1"/>
    <property type="match status" value="1"/>
</dbReference>
<keyword evidence="1 3" id="KW-0238">DNA-binding</keyword>
<comment type="subcellular location">
    <subcellularLocation>
        <location evidence="3">Nucleus</location>
    </subcellularLocation>
</comment>
<dbReference type="GO" id="GO:0000981">
    <property type="term" value="F:DNA-binding transcription factor activity, RNA polymerase II-specific"/>
    <property type="evidence" value="ECO:0007669"/>
    <property type="project" value="TreeGrafter"/>
</dbReference>
<feature type="compositionally biased region" description="Polar residues" evidence="4">
    <location>
        <begin position="305"/>
        <end position="327"/>
    </location>
</feature>
<dbReference type="PROSITE" id="PS00658">
    <property type="entry name" value="FORK_HEAD_2"/>
    <property type="match status" value="1"/>
</dbReference>
<feature type="region of interest" description="Disordered" evidence="4">
    <location>
        <begin position="542"/>
        <end position="574"/>
    </location>
</feature>
<feature type="region of interest" description="Disordered" evidence="4">
    <location>
        <begin position="304"/>
        <end position="365"/>
    </location>
</feature>
<proteinExistence type="predicted"/>
<evidence type="ECO:0000256" key="2">
    <source>
        <dbReference type="ARBA" id="ARBA00023242"/>
    </source>
</evidence>
<keyword evidence="7" id="KW-1185">Reference proteome</keyword>
<name>A0AAD5EFQ2_UMBRA</name>
<evidence type="ECO:0000313" key="7">
    <source>
        <dbReference type="Proteomes" id="UP001206595"/>
    </source>
</evidence>
<evidence type="ECO:0000256" key="1">
    <source>
        <dbReference type="ARBA" id="ARBA00023125"/>
    </source>
</evidence>
<dbReference type="SUPFAM" id="SSF46785">
    <property type="entry name" value="Winged helix' DNA-binding domain"/>
    <property type="match status" value="1"/>
</dbReference>
<protein>
    <recommendedName>
        <fullName evidence="5">Fork-head domain-containing protein</fullName>
    </recommendedName>
</protein>
<dbReference type="InterPro" id="IPR050211">
    <property type="entry name" value="FOX_domain-containing"/>
</dbReference>
<feature type="compositionally biased region" description="Basic residues" evidence="4">
    <location>
        <begin position="342"/>
        <end position="353"/>
    </location>
</feature>
<dbReference type="AlphaFoldDB" id="A0AAD5EFQ2"/>
<dbReference type="EMBL" id="MU620897">
    <property type="protein sequence ID" value="KAI8583033.1"/>
    <property type="molecule type" value="Genomic_DNA"/>
</dbReference>
<reference evidence="6" key="1">
    <citation type="submission" date="2021-06" db="EMBL/GenBank/DDBJ databases">
        <authorList>
            <consortium name="DOE Joint Genome Institute"/>
            <person name="Mondo S.J."/>
            <person name="Amses K.R."/>
            <person name="Simmons D.R."/>
            <person name="Longcore J.E."/>
            <person name="Seto K."/>
            <person name="Alves G.H."/>
            <person name="Bonds A.E."/>
            <person name="Quandt C.A."/>
            <person name="Davis W.J."/>
            <person name="Chang Y."/>
            <person name="Letcher P.M."/>
            <person name="Powell M.J."/>
            <person name="Kuo A."/>
            <person name="Labutti K."/>
            <person name="Pangilinan J."/>
            <person name="Andreopoulos W."/>
            <person name="Tritt A."/>
            <person name="Riley R."/>
            <person name="Hundley H."/>
            <person name="Johnson J."/>
            <person name="Lipzen A."/>
            <person name="Barry K."/>
            <person name="Berbee M.L."/>
            <person name="Buchler N.E."/>
            <person name="Grigoriev I.V."/>
            <person name="Spatafora J.W."/>
            <person name="Stajich J.E."/>
            <person name="James T.Y."/>
        </authorList>
    </citation>
    <scope>NUCLEOTIDE SEQUENCE</scope>
    <source>
        <strain evidence="6">AG</strain>
    </source>
</reference>
<dbReference type="PROSITE" id="PS00657">
    <property type="entry name" value="FORK_HEAD_1"/>
    <property type="match status" value="1"/>
</dbReference>
<dbReference type="InterPro" id="IPR036390">
    <property type="entry name" value="WH_DNA-bd_sf"/>
</dbReference>
<feature type="domain" description="Fork-head" evidence="5">
    <location>
        <begin position="125"/>
        <end position="227"/>
    </location>
</feature>
<dbReference type="GeneID" id="75911474"/>
<sequence length="574" mass="64516">MNESHTSNNWYPPACDTDFAFQLPITPNDYTSTFQVAMPASQSNSGRLAHRRRASCAISIIQESPAGHVPCPPQPCPSRSLSDSMLVVKPGRECITSFDNEANTNTRQWPMDIRTWWKPSHANEKPPYSYATLIAHAILCSAHGKLTLSDIYRWISEQYPYYALGSHGWQNSIRHNLSLNKRSFVKLERRPSKQNPGKGSYWAIIPGAERPFIENLTRKGGPRRHHQSTLPLGAQFAVADTPQGLARHDSAIDVEGESCKVTKLCSANLLITVPEDYQEHKSNTRSGSSDYLHISNVEEEEAASIQYSPDQFTQTTRSTSPLYTTFRMSKVEKEKPAQSIGRRTRRSKKRKQRTREDSYDSDCDSGVDVSNEYIGSLHKRKQRRKLAKEQADIQKAELSHENPAVIAEEDSNLELSWRNMLASGLELLCPDQPGFDLYSEFSYLTNAEGEGADYFSHCPPNAITRPLDIDLSLQHPLQKEALDKQDQNNAVFASKNYSSMLDSLPVGMHKTKQMSPDLSGVTFAQLLQSATVDDETSKYLKFESSDDEETSNSTDSYCVTPPSLPLDDLYPQLH</sequence>
<keyword evidence="2 3" id="KW-0539">Nucleus</keyword>
<reference evidence="6" key="2">
    <citation type="journal article" date="2022" name="Proc. Natl. Acad. Sci. U.S.A.">
        <title>Diploid-dominant life cycles characterize the early evolution of Fungi.</title>
        <authorList>
            <person name="Amses K.R."/>
            <person name="Simmons D.R."/>
            <person name="Longcore J.E."/>
            <person name="Mondo S.J."/>
            <person name="Seto K."/>
            <person name="Jeronimo G.H."/>
            <person name="Bonds A.E."/>
            <person name="Quandt C.A."/>
            <person name="Davis W.J."/>
            <person name="Chang Y."/>
            <person name="Federici B.A."/>
            <person name="Kuo A."/>
            <person name="LaButti K."/>
            <person name="Pangilinan J."/>
            <person name="Andreopoulos W."/>
            <person name="Tritt A."/>
            <person name="Riley R."/>
            <person name="Hundley H."/>
            <person name="Johnson J."/>
            <person name="Lipzen A."/>
            <person name="Barry K."/>
            <person name="Lang B.F."/>
            <person name="Cuomo C.A."/>
            <person name="Buchler N.E."/>
            <person name="Grigoriev I.V."/>
            <person name="Spatafora J.W."/>
            <person name="Stajich J.E."/>
            <person name="James T.Y."/>
        </authorList>
    </citation>
    <scope>NUCLEOTIDE SEQUENCE</scope>
    <source>
        <strain evidence="6">AG</strain>
    </source>
</reference>
<dbReference type="GO" id="GO:0005634">
    <property type="term" value="C:nucleus"/>
    <property type="evidence" value="ECO:0007669"/>
    <property type="project" value="UniProtKB-SubCell"/>
</dbReference>
<dbReference type="InterPro" id="IPR001766">
    <property type="entry name" value="Fork_head_dom"/>
</dbReference>
<accession>A0AAD5EFQ2</accession>
<dbReference type="PANTHER" id="PTHR11829:SF343">
    <property type="entry name" value="FORK-HEAD DOMAIN-CONTAINING PROTEIN"/>
    <property type="match status" value="1"/>
</dbReference>
<dbReference type="PROSITE" id="PS50039">
    <property type="entry name" value="FORK_HEAD_3"/>
    <property type="match status" value="1"/>
</dbReference>
<dbReference type="PANTHER" id="PTHR11829">
    <property type="entry name" value="FORKHEAD BOX PROTEIN"/>
    <property type="match status" value="1"/>
</dbReference>
<dbReference type="Gene3D" id="1.10.10.10">
    <property type="entry name" value="Winged helix-like DNA-binding domain superfamily/Winged helix DNA-binding domain"/>
    <property type="match status" value="1"/>
</dbReference>